<keyword evidence="1" id="KW-0812">Transmembrane</keyword>
<dbReference type="PANTHER" id="PTHR40400">
    <property type="entry name" value="SLR1512 PROTEIN"/>
    <property type="match status" value="1"/>
</dbReference>
<dbReference type="InterPro" id="IPR010293">
    <property type="entry name" value="Sbt_1"/>
</dbReference>
<dbReference type="Pfam" id="PF05982">
    <property type="entry name" value="Sbt_1"/>
    <property type="match status" value="1"/>
</dbReference>
<gene>
    <name evidence="2" type="ORF">K3U94_01385</name>
</gene>
<feature type="transmembrane region" description="Helical" evidence="1">
    <location>
        <begin position="68"/>
        <end position="93"/>
    </location>
</feature>
<evidence type="ECO:0000313" key="2">
    <source>
        <dbReference type="EMBL" id="QZA08035.1"/>
    </source>
</evidence>
<name>A0A9X7WIT6_9MYCO</name>
<dbReference type="EMBL" id="CP080997">
    <property type="protein sequence ID" value="QZA08035.1"/>
    <property type="molecule type" value="Genomic_DNA"/>
</dbReference>
<dbReference type="KEGG" id="mher:K3U94_01385"/>
<feature type="transmembrane region" description="Helical" evidence="1">
    <location>
        <begin position="12"/>
        <end position="31"/>
    </location>
</feature>
<evidence type="ECO:0000313" key="3">
    <source>
        <dbReference type="Proteomes" id="UP000825008"/>
    </source>
</evidence>
<dbReference type="Proteomes" id="UP000825008">
    <property type="component" value="Chromosome"/>
</dbReference>
<feature type="transmembrane region" description="Helical" evidence="1">
    <location>
        <begin position="371"/>
        <end position="393"/>
    </location>
</feature>
<keyword evidence="1" id="KW-1133">Transmembrane helix</keyword>
<sequence>MLYEFWHNFIHNLFKPLLLFFYMGFLIPLLKIKFEFPYVLYQGLTLYLLLAIGWHGGEELATIDASSIGGVLGFIVLGFATNLIIGFVAYWLLTRMTKMRRIDRATVAGYYGSDSAGTFATCLGVLATLDIAFDAYMPVMLAVMEIPGCIVALALVGRLRARGMDAQGNMADEPGYNQKVSRQLVAAVQVSGAQSTTRHDQGIQDEIDLALERQEHVQPGAVTVTTPAPPPSGALLREVLLNPGLYLLFGGILIGFVGRLQGASVIEDGDHVFVTAFQGMLCLFLLEMGMTASRKLKDLRSAGRGLIAFGLLAPNLFAIAGIFIIHTYSQLTGTHFEAGSYVLFAVLCGAASYIAVPAVQRMAIPEASPTVPLAASLGLTFSYNVTIGIPLYLQIAKAVNVWLPVS</sequence>
<feature type="transmembrane region" description="Helical" evidence="1">
    <location>
        <begin position="305"/>
        <end position="326"/>
    </location>
</feature>
<proteinExistence type="predicted"/>
<protein>
    <submittedName>
        <fullName evidence="2">Sodium-dependent bicarbonate transport family permease</fullName>
    </submittedName>
</protein>
<feature type="transmembrane region" description="Helical" evidence="1">
    <location>
        <begin position="38"/>
        <end position="56"/>
    </location>
</feature>
<organism evidence="2 3">
    <name type="scientific">Mycolicibacter heraklionensis</name>
    <dbReference type="NCBI Taxonomy" id="512402"/>
    <lineage>
        <taxon>Bacteria</taxon>
        <taxon>Bacillati</taxon>
        <taxon>Actinomycetota</taxon>
        <taxon>Actinomycetes</taxon>
        <taxon>Mycobacteriales</taxon>
        <taxon>Mycobacteriaceae</taxon>
        <taxon>Mycolicibacter</taxon>
    </lineage>
</organism>
<evidence type="ECO:0000256" key="1">
    <source>
        <dbReference type="SAM" id="Phobius"/>
    </source>
</evidence>
<feature type="transmembrane region" description="Helical" evidence="1">
    <location>
        <begin position="338"/>
        <end position="359"/>
    </location>
</feature>
<keyword evidence="1" id="KW-0472">Membrane</keyword>
<feature type="transmembrane region" description="Helical" evidence="1">
    <location>
        <begin position="135"/>
        <end position="156"/>
    </location>
</feature>
<reference evidence="2" key="1">
    <citation type="submission" date="2021-08" db="EMBL/GenBank/DDBJ databases">
        <title>Whole genome sequencing of non-tuberculosis mycobacteria type-strains.</title>
        <authorList>
            <person name="Igarashi Y."/>
            <person name="Osugi A."/>
            <person name="Mitarai S."/>
        </authorList>
    </citation>
    <scope>NUCLEOTIDE SEQUENCE</scope>
    <source>
        <strain evidence="2">JCM 30995</strain>
    </source>
</reference>
<dbReference type="RefSeq" id="WP_220695328.1">
    <property type="nucleotide sequence ID" value="NZ_CP080997.1"/>
</dbReference>
<feature type="transmembrane region" description="Helical" evidence="1">
    <location>
        <begin position="272"/>
        <end position="293"/>
    </location>
</feature>
<feature type="transmembrane region" description="Helical" evidence="1">
    <location>
        <begin position="105"/>
        <end position="129"/>
    </location>
</feature>
<dbReference type="PANTHER" id="PTHR40400:SF1">
    <property type="entry name" value="SLR1512 PROTEIN"/>
    <property type="match status" value="1"/>
</dbReference>
<feature type="transmembrane region" description="Helical" evidence="1">
    <location>
        <begin position="245"/>
        <end position="266"/>
    </location>
</feature>
<dbReference type="AlphaFoldDB" id="A0A9X7WIT6"/>
<accession>A0A9X7WIT6</accession>